<gene>
    <name evidence="1" type="ORF">SAMN04487910_2955</name>
</gene>
<dbReference type="GO" id="GO:0000160">
    <property type="term" value="P:phosphorelay signal transduction system"/>
    <property type="evidence" value="ECO:0007669"/>
    <property type="project" value="InterPro"/>
</dbReference>
<dbReference type="RefSeq" id="WP_091409896.1">
    <property type="nucleotide sequence ID" value="NZ_FOAB01000005.1"/>
</dbReference>
<sequence>MIETPNLDYIKDLAAGSEEFEQKVIGIIKKEFPEEKKEFLKNYNAKAYIEAAKDVHKLKHKIGMFGFDAQYKVTVAFEEDLKKDDTSLYPKFMLILESIEDFLKVI</sequence>
<evidence type="ECO:0000313" key="2">
    <source>
        <dbReference type="Proteomes" id="UP000198521"/>
    </source>
</evidence>
<dbReference type="InterPro" id="IPR036641">
    <property type="entry name" value="HPT_dom_sf"/>
</dbReference>
<evidence type="ECO:0008006" key="3">
    <source>
        <dbReference type="Google" id="ProtNLM"/>
    </source>
</evidence>
<dbReference type="OrthoDB" id="1441381at2"/>
<protein>
    <recommendedName>
        <fullName evidence="3">HPt domain-containing protein</fullName>
    </recommendedName>
</protein>
<dbReference type="AlphaFoldDB" id="A0A1H7S1Q6"/>
<accession>A0A1H7S1Q6</accession>
<dbReference type="EMBL" id="FOAB01000005">
    <property type="protein sequence ID" value="SEL66266.1"/>
    <property type="molecule type" value="Genomic_DNA"/>
</dbReference>
<evidence type="ECO:0000313" key="1">
    <source>
        <dbReference type="EMBL" id="SEL66266.1"/>
    </source>
</evidence>
<name>A0A1H7S1Q6_AQUAM</name>
<dbReference type="Gene3D" id="1.20.120.160">
    <property type="entry name" value="HPT domain"/>
    <property type="match status" value="1"/>
</dbReference>
<dbReference type="Proteomes" id="UP000198521">
    <property type="component" value="Unassembled WGS sequence"/>
</dbReference>
<proteinExistence type="predicted"/>
<dbReference type="SUPFAM" id="SSF47226">
    <property type="entry name" value="Histidine-containing phosphotransfer domain, HPT domain"/>
    <property type="match status" value="1"/>
</dbReference>
<dbReference type="STRING" id="1038014.SAMN04487910_2955"/>
<reference evidence="1 2" key="1">
    <citation type="submission" date="2016-10" db="EMBL/GenBank/DDBJ databases">
        <authorList>
            <person name="de Groot N.N."/>
        </authorList>
    </citation>
    <scope>NUCLEOTIDE SEQUENCE [LARGE SCALE GENOMIC DNA]</scope>
    <source>
        <strain evidence="1 2">DSM 25232</strain>
    </source>
</reference>
<organism evidence="1 2">
    <name type="scientific">Aquimarina amphilecti</name>
    <dbReference type="NCBI Taxonomy" id="1038014"/>
    <lineage>
        <taxon>Bacteria</taxon>
        <taxon>Pseudomonadati</taxon>
        <taxon>Bacteroidota</taxon>
        <taxon>Flavobacteriia</taxon>
        <taxon>Flavobacteriales</taxon>
        <taxon>Flavobacteriaceae</taxon>
        <taxon>Aquimarina</taxon>
    </lineage>
</organism>
<keyword evidence="2" id="KW-1185">Reference proteome</keyword>